<dbReference type="RefSeq" id="WP_113874572.1">
    <property type="nucleotide sequence ID" value="NZ_QNRF01000005.1"/>
</dbReference>
<dbReference type="PROSITE" id="PS51898">
    <property type="entry name" value="TYR_RECOMBINASE"/>
    <property type="match status" value="1"/>
</dbReference>
<dbReference type="OrthoDB" id="9795573at2"/>
<dbReference type="InterPro" id="IPR002104">
    <property type="entry name" value="Integrase_catalytic"/>
</dbReference>
<dbReference type="Pfam" id="PF00589">
    <property type="entry name" value="Phage_integrase"/>
    <property type="match status" value="1"/>
</dbReference>
<organism evidence="6 7">
    <name type="scientific">Marinomonas aquiplantarum</name>
    <dbReference type="NCBI Taxonomy" id="491951"/>
    <lineage>
        <taxon>Bacteria</taxon>
        <taxon>Pseudomonadati</taxon>
        <taxon>Pseudomonadota</taxon>
        <taxon>Gammaproteobacteria</taxon>
        <taxon>Oceanospirillales</taxon>
        <taxon>Oceanospirillaceae</taxon>
        <taxon>Marinomonas</taxon>
    </lineage>
</organism>
<sequence length="386" mass="44037">MTKRSAKTITDASIRAALKSNKTYLYDTRRVEFYINAARTGGTFYDVVYKGKKRQRTKLAKWPAVTAKTLFAELPAIRANALADRQASLTVATYQTGGEVLLWFMQHIDADKTYSESYVATASSYIGNHLLAVLHDYRISDINKALLYKQLYMPMQKDYALSTIKGVLGTLKTAFTRASELGLISTNPTKHITFSSFTTTQPDSKPGKLKPHDLPNLVAAINRQPHMKRVFFMTQLLHGTRIGETCLAKWSHFSSNMLEWYLPAENTKNGNEHRLPITQQAMDLIASLPKQSDYVFSANGTSPIAKRTVERWYQSLSDDVGIKFTSHDIRKLARDCWQDMGIDWVIGEMLLNHERDGLDKRYMHTHSREQMRKALGEWGRNMILRE</sequence>
<proteinExistence type="inferred from homology"/>
<dbReference type="CDD" id="cd00801">
    <property type="entry name" value="INT_P4_C"/>
    <property type="match status" value="1"/>
</dbReference>
<evidence type="ECO:0000313" key="7">
    <source>
        <dbReference type="Proteomes" id="UP000252086"/>
    </source>
</evidence>
<dbReference type="GO" id="GO:0015074">
    <property type="term" value="P:DNA integration"/>
    <property type="evidence" value="ECO:0007669"/>
    <property type="project" value="UniProtKB-KW"/>
</dbReference>
<feature type="domain" description="Tyr recombinase" evidence="5">
    <location>
        <begin position="204"/>
        <end position="376"/>
    </location>
</feature>
<dbReference type="InterPro" id="IPR011010">
    <property type="entry name" value="DNA_brk_join_enz"/>
</dbReference>
<dbReference type="PANTHER" id="PTHR30629">
    <property type="entry name" value="PROPHAGE INTEGRASE"/>
    <property type="match status" value="1"/>
</dbReference>
<evidence type="ECO:0000256" key="2">
    <source>
        <dbReference type="ARBA" id="ARBA00022908"/>
    </source>
</evidence>
<dbReference type="InterPro" id="IPR013762">
    <property type="entry name" value="Integrase-like_cat_sf"/>
</dbReference>
<dbReference type="GO" id="GO:0003677">
    <property type="term" value="F:DNA binding"/>
    <property type="evidence" value="ECO:0007669"/>
    <property type="project" value="UniProtKB-KW"/>
</dbReference>
<evidence type="ECO:0000259" key="5">
    <source>
        <dbReference type="PROSITE" id="PS51898"/>
    </source>
</evidence>
<dbReference type="GO" id="GO:0006310">
    <property type="term" value="P:DNA recombination"/>
    <property type="evidence" value="ECO:0007669"/>
    <property type="project" value="UniProtKB-KW"/>
</dbReference>
<keyword evidence="4" id="KW-0233">DNA recombination</keyword>
<reference evidence="6 7" key="1">
    <citation type="submission" date="2018-06" db="EMBL/GenBank/DDBJ databases">
        <title>Genomic Encyclopedia of Type Strains, Phase III (KMG-III): the genomes of soil and plant-associated and newly described type strains.</title>
        <authorList>
            <person name="Whitman W."/>
        </authorList>
    </citation>
    <scope>NUCLEOTIDE SEQUENCE [LARGE SCALE GENOMIC DNA]</scope>
    <source>
        <strain evidence="6 7">CECT 7732</strain>
    </source>
</reference>
<keyword evidence="2" id="KW-0229">DNA integration</keyword>
<dbReference type="Gene3D" id="1.10.443.10">
    <property type="entry name" value="Intergrase catalytic core"/>
    <property type="match status" value="1"/>
</dbReference>
<protein>
    <submittedName>
        <fullName evidence="6">Integrase</fullName>
    </submittedName>
</protein>
<dbReference type="InterPro" id="IPR010998">
    <property type="entry name" value="Integrase_recombinase_N"/>
</dbReference>
<accession>A0A366CYA7</accession>
<dbReference type="AlphaFoldDB" id="A0A366CYA7"/>
<evidence type="ECO:0000256" key="4">
    <source>
        <dbReference type="ARBA" id="ARBA00023172"/>
    </source>
</evidence>
<dbReference type="EMBL" id="QNRF01000005">
    <property type="protein sequence ID" value="RBO82605.1"/>
    <property type="molecule type" value="Genomic_DNA"/>
</dbReference>
<dbReference type="PANTHER" id="PTHR30629:SF6">
    <property type="entry name" value="PROPHAGE INTEGRASE INTA-RELATED"/>
    <property type="match status" value="1"/>
</dbReference>
<evidence type="ECO:0000256" key="3">
    <source>
        <dbReference type="ARBA" id="ARBA00023125"/>
    </source>
</evidence>
<dbReference type="Gene3D" id="1.10.150.130">
    <property type="match status" value="1"/>
</dbReference>
<gene>
    <name evidence="6" type="ORF">DFP76_10569</name>
</gene>
<dbReference type="SUPFAM" id="SSF56349">
    <property type="entry name" value="DNA breaking-rejoining enzymes"/>
    <property type="match status" value="1"/>
</dbReference>
<comment type="caution">
    <text evidence="6">The sequence shown here is derived from an EMBL/GenBank/DDBJ whole genome shotgun (WGS) entry which is preliminary data.</text>
</comment>
<name>A0A366CYA7_9GAMM</name>
<keyword evidence="3" id="KW-0238">DNA-binding</keyword>
<dbReference type="InterPro" id="IPR050808">
    <property type="entry name" value="Phage_Integrase"/>
</dbReference>
<evidence type="ECO:0000256" key="1">
    <source>
        <dbReference type="ARBA" id="ARBA00008857"/>
    </source>
</evidence>
<dbReference type="Proteomes" id="UP000252086">
    <property type="component" value="Unassembled WGS sequence"/>
</dbReference>
<evidence type="ECO:0000313" key="6">
    <source>
        <dbReference type="EMBL" id="RBO82605.1"/>
    </source>
</evidence>
<comment type="similarity">
    <text evidence="1">Belongs to the 'phage' integrase family.</text>
</comment>
<keyword evidence="7" id="KW-1185">Reference proteome</keyword>